<dbReference type="SMART" id="SM00635">
    <property type="entry name" value="BID_2"/>
    <property type="match status" value="2"/>
</dbReference>
<evidence type="ECO:0000259" key="1">
    <source>
        <dbReference type="SMART" id="SM00635"/>
    </source>
</evidence>
<feature type="domain" description="BIG2" evidence="1">
    <location>
        <begin position="89"/>
        <end position="167"/>
    </location>
</feature>
<organism evidence="2 3">
    <name type="scientific">Serratia phage vB_SmaA_3M</name>
    <dbReference type="NCBI Taxonomy" id="2419930"/>
    <lineage>
        <taxon>Viruses</taxon>
        <taxon>Duplodnaviria</taxon>
        <taxon>Heunggongvirae</taxon>
        <taxon>Uroviricota</taxon>
        <taxon>Caudoviricetes</taxon>
        <taxon>Pantevenvirales</taxon>
        <taxon>Ackermannviridae</taxon>
        <taxon>Miltonvirus</taxon>
        <taxon>Miltonvirus 3M</taxon>
    </lineage>
</organism>
<dbReference type="Pfam" id="PF02368">
    <property type="entry name" value="Big_2"/>
    <property type="match status" value="2"/>
</dbReference>
<evidence type="ECO:0000313" key="2">
    <source>
        <dbReference type="EMBL" id="AYP28456.1"/>
    </source>
</evidence>
<keyword evidence="3" id="KW-1185">Reference proteome</keyword>
<name>A0A3G2YSE6_9CAUD</name>
<dbReference type="InterPro" id="IPR003343">
    <property type="entry name" value="Big_2"/>
</dbReference>
<dbReference type="Proteomes" id="UP000269553">
    <property type="component" value="Segment"/>
</dbReference>
<feature type="domain" description="BIG2" evidence="1">
    <location>
        <begin position="176"/>
        <end position="254"/>
    </location>
</feature>
<sequence>MPKIKILVTPYVVKNKPETERNHVVTGVADGWEKTSLNADPNEILTESKGLDTLLTDCNLKPDGTTKIDPSKPIGKEVIIDIYDPDAVPVQTVTVTPDTATGTVGQQLTFTAEILPANATYKDVEWSSSDEAKAKSLGNGVFDLKAAGTGVIVSATSIDGGVIGEAELTITAAVVAVTGVTLSPKTKTIAVGEKFTLAATVAPANATNKTVTYTSAAPATATVNATTGEVEGKASGTVAITGKTADGNKTDVCNVTVS</sequence>
<protein>
    <submittedName>
        <fullName evidence="2">Putative tail fiber protein</fullName>
    </submittedName>
</protein>
<dbReference type="Gene3D" id="2.60.40.1080">
    <property type="match status" value="2"/>
</dbReference>
<dbReference type="EMBL" id="MH929319">
    <property type="protein sequence ID" value="AYP28456.1"/>
    <property type="molecule type" value="Genomic_DNA"/>
</dbReference>
<accession>A0A3G2YSE6</accession>
<reference evidence="2 3" key="1">
    <citation type="submission" date="2018-09" db="EMBL/GenBank/DDBJ databases">
        <authorList>
            <person name="Day A."/>
            <person name="Monson R.E."/>
            <person name="Salmond G.P.C."/>
        </authorList>
    </citation>
    <scope>NUCLEOTIDE SEQUENCE [LARGE SCALE GENOMIC DNA]</scope>
</reference>
<dbReference type="SUPFAM" id="SSF49373">
    <property type="entry name" value="Invasin/intimin cell-adhesion fragments"/>
    <property type="match status" value="2"/>
</dbReference>
<proteinExistence type="predicted"/>
<gene>
    <name evidence="2" type="ORF">3M_200c</name>
</gene>
<evidence type="ECO:0000313" key="3">
    <source>
        <dbReference type="Proteomes" id="UP000269553"/>
    </source>
</evidence>
<dbReference type="InterPro" id="IPR008964">
    <property type="entry name" value="Invasin/intimin_cell_adhesion"/>
</dbReference>